<keyword evidence="7 10" id="KW-0539">Nucleus</keyword>
<dbReference type="GO" id="GO:0005634">
    <property type="term" value="C:nucleus"/>
    <property type="evidence" value="ECO:0007669"/>
    <property type="project" value="UniProtKB-SubCell"/>
</dbReference>
<dbReference type="GO" id="GO:0006366">
    <property type="term" value="P:transcription by RNA polymerase II"/>
    <property type="evidence" value="ECO:0007669"/>
    <property type="project" value="UniProtKB-ARBA"/>
</dbReference>
<evidence type="ECO:0000256" key="1">
    <source>
        <dbReference type="ARBA" id="ARBA00004123"/>
    </source>
</evidence>
<comment type="function">
    <text evidence="10">Component of the general transcription and DNA repair factor IIH (TFIIH) core complex which is involved in general and transcription-coupled nucleotide excision repair (NER) of damaged DNA.</text>
</comment>
<reference evidence="12 13" key="1">
    <citation type="submission" date="2024-08" db="EMBL/GenBank/DDBJ databases">
        <title>Gnathostoma spinigerum genome.</title>
        <authorList>
            <person name="Gonzalez-Bertolin B."/>
            <person name="Monzon S."/>
            <person name="Zaballos A."/>
            <person name="Jimenez P."/>
            <person name="Dekumyoy P."/>
            <person name="Varona S."/>
            <person name="Cuesta I."/>
            <person name="Sumanam S."/>
            <person name="Adisakwattana P."/>
            <person name="Gasser R.B."/>
            <person name="Hernandez-Gonzalez A."/>
            <person name="Young N.D."/>
            <person name="Perteguer M.J."/>
        </authorList>
    </citation>
    <scope>NUCLEOTIDE SEQUENCE [LARGE SCALE GENOMIC DNA]</scope>
    <source>
        <strain evidence="12">AL3</strain>
        <tissue evidence="12">Liver</tissue>
    </source>
</reference>
<proteinExistence type="inferred from homology"/>
<dbReference type="EMBL" id="JBGFUD010004777">
    <property type="protein sequence ID" value="MFH4979894.1"/>
    <property type="molecule type" value="Genomic_DNA"/>
</dbReference>
<evidence type="ECO:0000256" key="4">
    <source>
        <dbReference type="ARBA" id="ARBA00023015"/>
    </source>
</evidence>
<keyword evidence="4 10" id="KW-0805">Transcription regulation</keyword>
<dbReference type="Pfam" id="PF18307">
    <property type="entry name" value="Tfb2_C"/>
    <property type="match status" value="1"/>
</dbReference>
<comment type="subcellular location">
    <subcellularLocation>
        <location evidence="1 10">Nucleus</location>
    </subcellularLocation>
</comment>
<evidence type="ECO:0000256" key="8">
    <source>
        <dbReference type="ARBA" id="ARBA00064576"/>
    </source>
</evidence>
<evidence type="ECO:0000256" key="10">
    <source>
        <dbReference type="RuleBase" id="RU364024"/>
    </source>
</evidence>
<dbReference type="AlphaFoldDB" id="A0ABD6ERI5"/>
<dbReference type="Gene3D" id="3.30.70.2610">
    <property type="match status" value="1"/>
</dbReference>
<dbReference type="PANTHER" id="PTHR13152:SF0">
    <property type="entry name" value="GENERAL TRANSCRIPTION FACTOR IIH SUBUNIT 4"/>
    <property type="match status" value="1"/>
</dbReference>
<feature type="domain" description="Transcription factor Tfb2 C-terminal" evidence="11">
    <location>
        <begin position="415"/>
        <end position="482"/>
    </location>
</feature>
<name>A0ABD6ERI5_9BILA</name>
<comment type="similarity">
    <text evidence="2 10">Belongs to the TFB2 family.</text>
</comment>
<protein>
    <recommendedName>
        <fullName evidence="9 10">General transcription factor IIH subunit 4</fullName>
    </recommendedName>
</protein>
<keyword evidence="13" id="KW-1185">Reference proteome</keyword>
<evidence type="ECO:0000256" key="3">
    <source>
        <dbReference type="ARBA" id="ARBA00022763"/>
    </source>
</evidence>
<keyword evidence="3 10" id="KW-0227">DNA damage</keyword>
<evidence type="ECO:0000256" key="9">
    <source>
        <dbReference type="ARBA" id="ARBA00070130"/>
    </source>
</evidence>
<accession>A0ABD6ERI5</accession>
<dbReference type="FunFam" id="3.30.70.2610:FF:000001">
    <property type="entry name" value="General transcription factor IIH subunit 4"/>
    <property type="match status" value="1"/>
</dbReference>
<dbReference type="InterPro" id="IPR040662">
    <property type="entry name" value="Tfb2_C"/>
</dbReference>
<gene>
    <name evidence="12" type="ORF">AB6A40_006603</name>
</gene>
<evidence type="ECO:0000313" key="13">
    <source>
        <dbReference type="Proteomes" id="UP001608902"/>
    </source>
</evidence>
<comment type="subunit">
    <text evidence="8">Component of the 7-subunit TFIIH core complex composed of XPB/ERCC3, XPD/ERCC2, GTF2H1, GTF2H2, GTF2H3, GTF2H4 and GTF2H5, which is active in NER. The core complex associates with the 3-subunit CDK-activating kinase (CAK) module composed of CCNH/cyclin H, CDK7 and MNAT1 to form the 10-subunit holoenzyme (holo-TFIIH) active in transcription. Part of TBP-based Pol II pre-initiation complex (PIC), in which Pol II core assembles with general transcription factors and other specific initiation factors including GTF2E1, GTF2E2, GTF2F1, GTF2F2, TCEA1, ERCC2, ERCC3, GTF2H2, GTF2H3, GTF2H4, GTF2H5, GTF2A1, GTF2A2, GTF2B and TBP; this large multi-subunit PIC complex mediates DNA unwinding and targets Pol II core to the transcription start site where the first phosphodiester bond forms.</text>
</comment>
<organism evidence="12 13">
    <name type="scientific">Gnathostoma spinigerum</name>
    <dbReference type="NCBI Taxonomy" id="75299"/>
    <lineage>
        <taxon>Eukaryota</taxon>
        <taxon>Metazoa</taxon>
        <taxon>Ecdysozoa</taxon>
        <taxon>Nematoda</taxon>
        <taxon>Chromadorea</taxon>
        <taxon>Rhabditida</taxon>
        <taxon>Spirurina</taxon>
        <taxon>Gnathostomatomorpha</taxon>
        <taxon>Gnathostomatoidea</taxon>
        <taxon>Gnathostomatidae</taxon>
        <taxon>Gnathostoma</taxon>
    </lineage>
</organism>
<evidence type="ECO:0000256" key="5">
    <source>
        <dbReference type="ARBA" id="ARBA00023163"/>
    </source>
</evidence>
<comment type="caution">
    <text evidence="12">The sequence shown here is derived from an EMBL/GenBank/DDBJ whole genome shotgun (WGS) entry which is preliminary data.</text>
</comment>
<evidence type="ECO:0000256" key="2">
    <source>
        <dbReference type="ARBA" id="ARBA00007132"/>
    </source>
</evidence>
<evidence type="ECO:0000256" key="6">
    <source>
        <dbReference type="ARBA" id="ARBA00023204"/>
    </source>
</evidence>
<dbReference type="PANTHER" id="PTHR13152">
    <property type="entry name" value="TFIIH, POLYPEPTIDE 4"/>
    <property type="match status" value="1"/>
</dbReference>
<dbReference type="Pfam" id="PF03849">
    <property type="entry name" value="Tfb2"/>
    <property type="match status" value="1"/>
</dbReference>
<keyword evidence="5 10" id="KW-0804">Transcription</keyword>
<evidence type="ECO:0000259" key="11">
    <source>
        <dbReference type="Pfam" id="PF18307"/>
    </source>
</evidence>
<sequence>MNCLGDRPLLEFLTTLSDIELERLYSSPAAAFVVFRVLPDIAQQALLRLIWHVDGVDNSCWRSWISEEKYHLLGNFVEILRKLRIVDGVMEETVTLNPIYRHSYLTAIKLGMYRASKFTAVTELDEKNRKAANKDVGRKAVERWECILHYLALPSQKSEQGVSGLTKQLFKVAGLTSDANAQGDIEITSAGFQFLLLNRAEQIWSYLLHYFRMEQQMGSDVVAQLDLLLRLTLCVQSRYSPKSSVAVPADDDHEKDRSHQICAYLIDSAWPDVLKNFLLHLRELGLIFIRKRKDGFFFITPLFQYLTEASTAHETKTEDNNRNGYIIVETNFRVYAYTESSLQLAILSTFTEMTYRFNDMCVGVLSREAVRRALQVGITANQIIAFLRANAHPETIAAAVASGGAIQCVPVTVADQIRLWEDERKRLTFREATMYSTFESEAEYVGVKGFAKAEGILLWSDDIQRLVVVTEEGHNSVKAWWKRNKPAVSS</sequence>
<evidence type="ECO:0000313" key="12">
    <source>
        <dbReference type="EMBL" id="MFH4979894.1"/>
    </source>
</evidence>
<dbReference type="GO" id="GO:0006281">
    <property type="term" value="P:DNA repair"/>
    <property type="evidence" value="ECO:0007669"/>
    <property type="project" value="UniProtKB-KW"/>
</dbReference>
<keyword evidence="6 10" id="KW-0234">DNA repair</keyword>
<dbReference type="Proteomes" id="UP001608902">
    <property type="component" value="Unassembled WGS sequence"/>
</dbReference>
<dbReference type="InterPro" id="IPR004598">
    <property type="entry name" value="TFIIH_p52/Tfb2"/>
</dbReference>
<evidence type="ECO:0000256" key="7">
    <source>
        <dbReference type="ARBA" id="ARBA00023242"/>
    </source>
</evidence>